<dbReference type="SUPFAM" id="SSF52540">
    <property type="entry name" value="P-loop containing nucleoside triphosphate hydrolases"/>
    <property type="match status" value="1"/>
</dbReference>
<reference evidence="2" key="1">
    <citation type="journal article" date="2014" name="Front. Microbiol.">
        <title>High frequency of phylogenetically diverse reductive dehalogenase-homologous genes in deep subseafloor sedimentary metagenomes.</title>
        <authorList>
            <person name="Kawai M."/>
            <person name="Futagami T."/>
            <person name="Toyoda A."/>
            <person name="Takaki Y."/>
            <person name="Nishi S."/>
            <person name="Hori S."/>
            <person name="Arai W."/>
            <person name="Tsubouchi T."/>
            <person name="Morono Y."/>
            <person name="Uchiyama I."/>
            <person name="Ito T."/>
            <person name="Fujiyama A."/>
            <person name="Inagaki F."/>
            <person name="Takami H."/>
        </authorList>
    </citation>
    <scope>NUCLEOTIDE SEQUENCE</scope>
    <source>
        <strain evidence="2">Expedition CK06-06</strain>
    </source>
</reference>
<evidence type="ECO:0000259" key="1">
    <source>
        <dbReference type="Pfam" id="PF00005"/>
    </source>
</evidence>
<feature type="non-terminal residue" evidence="2">
    <location>
        <position position="1"/>
    </location>
</feature>
<dbReference type="EMBL" id="BARU01016496">
    <property type="protein sequence ID" value="GAH61202.1"/>
    <property type="molecule type" value="Genomic_DNA"/>
</dbReference>
<dbReference type="InterPro" id="IPR003439">
    <property type="entry name" value="ABC_transporter-like_ATP-bd"/>
</dbReference>
<evidence type="ECO:0000313" key="2">
    <source>
        <dbReference type="EMBL" id="GAH61202.1"/>
    </source>
</evidence>
<dbReference type="GO" id="GO:0022857">
    <property type="term" value="F:transmembrane transporter activity"/>
    <property type="evidence" value="ECO:0007669"/>
    <property type="project" value="TreeGrafter"/>
</dbReference>
<gene>
    <name evidence="2" type="ORF">S03H2_27409</name>
</gene>
<accession>X1GVK9</accession>
<protein>
    <recommendedName>
        <fullName evidence="1">ABC transporter domain-containing protein</fullName>
    </recommendedName>
</protein>
<dbReference type="InterPro" id="IPR015854">
    <property type="entry name" value="ABC_transpr_LolD-like"/>
</dbReference>
<dbReference type="PANTHER" id="PTHR24220">
    <property type="entry name" value="IMPORT ATP-BINDING PROTEIN"/>
    <property type="match status" value="1"/>
</dbReference>
<dbReference type="GO" id="GO:0005524">
    <property type="term" value="F:ATP binding"/>
    <property type="evidence" value="ECO:0007669"/>
    <property type="project" value="InterPro"/>
</dbReference>
<name>X1GVK9_9ZZZZ</name>
<dbReference type="GO" id="GO:0016887">
    <property type="term" value="F:ATP hydrolysis activity"/>
    <property type="evidence" value="ECO:0007669"/>
    <property type="project" value="InterPro"/>
</dbReference>
<organism evidence="2">
    <name type="scientific">marine sediment metagenome</name>
    <dbReference type="NCBI Taxonomy" id="412755"/>
    <lineage>
        <taxon>unclassified sequences</taxon>
        <taxon>metagenomes</taxon>
        <taxon>ecological metagenomes</taxon>
    </lineage>
</organism>
<dbReference type="PANTHER" id="PTHR24220:SF86">
    <property type="entry name" value="ABC TRANSPORTER ABCH.1"/>
    <property type="match status" value="1"/>
</dbReference>
<dbReference type="AlphaFoldDB" id="X1GVK9"/>
<dbReference type="Pfam" id="PF00005">
    <property type="entry name" value="ABC_tran"/>
    <property type="match status" value="1"/>
</dbReference>
<dbReference type="Gene3D" id="3.40.50.300">
    <property type="entry name" value="P-loop containing nucleotide triphosphate hydrolases"/>
    <property type="match status" value="1"/>
</dbReference>
<dbReference type="GO" id="GO:0005886">
    <property type="term" value="C:plasma membrane"/>
    <property type="evidence" value="ECO:0007669"/>
    <property type="project" value="TreeGrafter"/>
</dbReference>
<feature type="domain" description="ABC transporter" evidence="1">
    <location>
        <begin position="2"/>
        <end position="72"/>
    </location>
</feature>
<dbReference type="InterPro" id="IPR027417">
    <property type="entry name" value="P-loop_NTPase"/>
</dbReference>
<comment type="caution">
    <text evidence="2">The sequence shown here is derived from an EMBL/GenBank/DDBJ whole genome shotgun (WGS) entry which is preliminary data.</text>
</comment>
<proteinExistence type="predicted"/>
<sequence length="125" mass="14176">LTVKENIEFPMIIAKVEKDIIDKRVEELVEMLEIERYLNQKPSYLSGGEQQRVAIAVALANNPRIVLADEPTGNLDVENSLMVYELLSQMCIAYNTTLITVSHDPEAVKYADREIILTKIKSKDL</sequence>